<comment type="caution">
    <text evidence="1">The sequence shown here is derived from an EMBL/GenBank/DDBJ whole genome shotgun (WGS) entry which is preliminary data.</text>
</comment>
<name>A0A9Q1GPL1_9CARY</name>
<dbReference type="PANTHER" id="PTHR33710">
    <property type="entry name" value="BNAC02G09200D PROTEIN"/>
    <property type="match status" value="1"/>
</dbReference>
<evidence type="ECO:0000313" key="1">
    <source>
        <dbReference type="EMBL" id="KAJ8425227.1"/>
    </source>
</evidence>
<dbReference type="PANTHER" id="PTHR33710:SF13">
    <property type="entry name" value="ENDONUCLEASE_EXONUCLEASE_PHOSPHATASE FAMILY PROTEIN"/>
    <property type="match status" value="1"/>
</dbReference>
<accession>A0A9Q1GPL1</accession>
<dbReference type="EMBL" id="JAKOGI010001513">
    <property type="protein sequence ID" value="KAJ8425227.1"/>
    <property type="molecule type" value="Genomic_DNA"/>
</dbReference>
<proteinExistence type="predicted"/>
<dbReference type="OrthoDB" id="1741802at2759"/>
<gene>
    <name evidence="1" type="ORF">Cgig2_019116</name>
</gene>
<keyword evidence="2" id="KW-1185">Reference proteome</keyword>
<dbReference type="AlphaFoldDB" id="A0A9Q1GPL1"/>
<evidence type="ECO:0000313" key="2">
    <source>
        <dbReference type="Proteomes" id="UP001153076"/>
    </source>
</evidence>
<reference evidence="1" key="1">
    <citation type="submission" date="2022-04" db="EMBL/GenBank/DDBJ databases">
        <title>Carnegiea gigantea Genome sequencing and assembly v2.</title>
        <authorList>
            <person name="Copetti D."/>
            <person name="Sanderson M.J."/>
            <person name="Burquez A."/>
            <person name="Wojciechowski M.F."/>
        </authorList>
    </citation>
    <scope>NUCLEOTIDE SEQUENCE</scope>
    <source>
        <strain evidence="1">SGP5-SGP5p</strain>
        <tissue evidence="1">Aerial part</tissue>
    </source>
</reference>
<organism evidence="1 2">
    <name type="scientific">Carnegiea gigantea</name>
    <dbReference type="NCBI Taxonomy" id="171969"/>
    <lineage>
        <taxon>Eukaryota</taxon>
        <taxon>Viridiplantae</taxon>
        <taxon>Streptophyta</taxon>
        <taxon>Embryophyta</taxon>
        <taxon>Tracheophyta</taxon>
        <taxon>Spermatophyta</taxon>
        <taxon>Magnoliopsida</taxon>
        <taxon>eudicotyledons</taxon>
        <taxon>Gunneridae</taxon>
        <taxon>Pentapetalae</taxon>
        <taxon>Caryophyllales</taxon>
        <taxon>Cactineae</taxon>
        <taxon>Cactaceae</taxon>
        <taxon>Cactoideae</taxon>
        <taxon>Echinocereeae</taxon>
        <taxon>Carnegiea</taxon>
    </lineage>
</organism>
<sequence>MKWNEAYYSLTNKTIWSRIDKALINIHWYEVFDFIQNQYLTNGLSDHTPMMIQFPTSSKPQGKFQFCKMWCKHPDFNKRVDSAIPPFTANPLNQLRTTMIKLRSLLSRVHRDKYAGLRIQQELARGELTKIQQQLKRKKLEIGILTSFHQA</sequence>
<dbReference type="Proteomes" id="UP001153076">
    <property type="component" value="Unassembled WGS sequence"/>
</dbReference>
<protein>
    <submittedName>
        <fullName evidence="1">Uncharacterized protein</fullName>
    </submittedName>
</protein>